<comment type="caution">
    <text evidence="8">The sequence shown here is derived from an EMBL/GenBank/DDBJ whole genome shotgun (WGS) entry which is preliminary data.</text>
</comment>
<keyword evidence="3" id="KW-0804">Transcription</keyword>
<evidence type="ECO:0000256" key="2">
    <source>
        <dbReference type="ARBA" id="ARBA00023015"/>
    </source>
</evidence>
<dbReference type="PROSITE" id="PS51037">
    <property type="entry name" value="YEATS"/>
    <property type="match status" value="1"/>
</dbReference>
<comment type="subcellular location">
    <subcellularLocation>
        <location evidence="5">Nucleus</location>
    </subcellularLocation>
</comment>
<keyword evidence="4 5" id="KW-0539">Nucleus</keyword>
<feature type="coiled-coil region" evidence="6">
    <location>
        <begin position="193"/>
        <end position="227"/>
    </location>
</feature>
<evidence type="ECO:0000256" key="4">
    <source>
        <dbReference type="ARBA" id="ARBA00023242"/>
    </source>
</evidence>
<evidence type="ECO:0000313" key="8">
    <source>
        <dbReference type="EMBL" id="KAJ3173437.1"/>
    </source>
</evidence>
<accession>A0AAD5TF39</accession>
<gene>
    <name evidence="8" type="primary">YAF9</name>
    <name evidence="8" type="ORF">HDU87_007598</name>
</gene>
<evidence type="ECO:0000256" key="5">
    <source>
        <dbReference type="PROSITE-ProRule" id="PRU00376"/>
    </source>
</evidence>
<keyword evidence="6" id="KW-0175">Coiled coil</keyword>
<dbReference type="AlphaFoldDB" id="A0AAD5TF39"/>
<dbReference type="GO" id="GO:0000785">
    <property type="term" value="C:chromatin"/>
    <property type="evidence" value="ECO:0007669"/>
    <property type="project" value="UniProtKB-ARBA"/>
</dbReference>
<dbReference type="PANTHER" id="PTHR47573:SF1">
    <property type="entry name" value="PROTEIN AF-9 HOMOLOG"/>
    <property type="match status" value="1"/>
</dbReference>
<evidence type="ECO:0000259" key="7">
    <source>
        <dbReference type="PROSITE" id="PS51037"/>
    </source>
</evidence>
<dbReference type="GO" id="GO:0006355">
    <property type="term" value="P:regulation of DNA-templated transcription"/>
    <property type="evidence" value="ECO:0007669"/>
    <property type="project" value="InterPro"/>
</dbReference>
<evidence type="ECO:0000256" key="1">
    <source>
        <dbReference type="ARBA" id="ARBA00022408"/>
    </source>
</evidence>
<evidence type="ECO:0000313" key="9">
    <source>
        <dbReference type="Proteomes" id="UP001212152"/>
    </source>
</evidence>
<evidence type="ECO:0000256" key="6">
    <source>
        <dbReference type="SAM" id="Coils"/>
    </source>
</evidence>
<dbReference type="Pfam" id="PF03366">
    <property type="entry name" value="YEATS"/>
    <property type="match status" value="1"/>
</dbReference>
<dbReference type="InterPro" id="IPR005033">
    <property type="entry name" value="YEATS"/>
</dbReference>
<evidence type="ECO:0000256" key="3">
    <source>
        <dbReference type="ARBA" id="ARBA00023163"/>
    </source>
</evidence>
<dbReference type="Gene3D" id="2.60.40.1970">
    <property type="entry name" value="YEATS domain"/>
    <property type="match status" value="1"/>
</dbReference>
<protein>
    <recommendedName>
        <fullName evidence="1">Protein AF-9 homolog</fullName>
    </recommendedName>
</protein>
<keyword evidence="2" id="KW-0805">Transcription regulation</keyword>
<feature type="domain" description="YEATS" evidence="7">
    <location>
        <begin position="9"/>
        <end position="168"/>
    </location>
</feature>
<dbReference type="Proteomes" id="UP001212152">
    <property type="component" value="Unassembled WGS sequence"/>
</dbReference>
<dbReference type="GO" id="GO:0005634">
    <property type="term" value="C:nucleus"/>
    <property type="evidence" value="ECO:0007669"/>
    <property type="project" value="UniProtKB-SubCell"/>
</dbReference>
<dbReference type="InterPro" id="IPR038704">
    <property type="entry name" value="YEAST_sf"/>
</dbReference>
<keyword evidence="9" id="KW-1185">Reference proteome</keyword>
<reference evidence="8" key="1">
    <citation type="submission" date="2020-05" db="EMBL/GenBank/DDBJ databases">
        <title>Phylogenomic resolution of chytrid fungi.</title>
        <authorList>
            <person name="Stajich J.E."/>
            <person name="Amses K."/>
            <person name="Simmons R."/>
            <person name="Seto K."/>
            <person name="Myers J."/>
            <person name="Bonds A."/>
            <person name="Quandt C.A."/>
            <person name="Barry K."/>
            <person name="Liu P."/>
            <person name="Grigoriev I."/>
            <person name="Longcore J.E."/>
            <person name="James T.Y."/>
        </authorList>
    </citation>
    <scope>NUCLEOTIDE SEQUENCE</scope>
    <source>
        <strain evidence="8">JEL0379</strain>
    </source>
</reference>
<sequence>MASRHHHSRLKGVSHSRPILYGTHASLLKPNDKRADPSHTHKWTVFVRPVHPNEDLSLYIKRVQFKLHESFDPPLRTCDAPPYEVHETGWGEFDIPIKITIHESLEPRGHVQLTHTLQLYPKENADGAGGSSGAAAAAAAGKPVVSERYEEIVFNEPTEETYRRLAAHPVPVMTKRALGVTHVFTPATEAEELGKLKEACEKVEAQLERDRHKLAEKEAELARLKASLGED</sequence>
<dbReference type="EMBL" id="JADGJQ010000070">
    <property type="protein sequence ID" value="KAJ3173437.1"/>
    <property type="molecule type" value="Genomic_DNA"/>
</dbReference>
<proteinExistence type="predicted"/>
<name>A0AAD5TF39_9FUNG</name>
<dbReference type="InterPro" id="IPR055129">
    <property type="entry name" value="YEATS_dom"/>
</dbReference>
<dbReference type="PANTHER" id="PTHR47573">
    <property type="entry name" value="PROTEIN AF-9 HOMOLOG"/>
    <property type="match status" value="1"/>
</dbReference>
<organism evidence="8 9">
    <name type="scientific">Geranomyces variabilis</name>
    <dbReference type="NCBI Taxonomy" id="109894"/>
    <lineage>
        <taxon>Eukaryota</taxon>
        <taxon>Fungi</taxon>
        <taxon>Fungi incertae sedis</taxon>
        <taxon>Chytridiomycota</taxon>
        <taxon>Chytridiomycota incertae sedis</taxon>
        <taxon>Chytridiomycetes</taxon>
        <taxon>Spizellomycetales</taxon>
        <taxon>Powellomycetaceae</taxon>
        <taxon>Geranomyces</taxon>
    </lineage>
</organism>